<keyword evidence="5 9" id="KW-0169">Cobalamin biosynthesis</keyword>
<comment type="subcellular location">
    <subcellularLocation>
        <location evidence="1 9">Cell membrane</location>
        <topology evidence="1 9">Multi-pass membrane protein</topology>
    </subcellularLocation>
</comment>
<keyword evidence="8 9" id="KW-0472">Membrane</keyword>
<comment type="function">
    <text evidence="9">Converts cobyric acid to cobinamide by the addition of aminopropanol on the F carboxylic group.</text>
</comment>
<feature type="transmembrane region" description="Helical" evidence="9">
    <location>
        <begin position="46"/>
        <end position="72"/>
    </location>
</feature>
<proteinExistence type="inferred from homology"/>
<feature type="transmembrane region" description="Helical" evidence="9">
    <location>
        <begin position="78"/>
        <end position="96"/>
    </location>
</feature>
<feature type="transmembrane region" description="Helical" evidence="9">
    <location>
        <begin position="152"/>
        <end position="173"/>
    </location>
</feature>
<dbReference type="KEGG" id="dto:TOL2_C39900"/>
<organism evidence="10 11">
    <name type="scientific">Desulfobacula toluolica (strain DSM 7467 / Tol2)</name>
    <dbReference type="NCBI Taxonomy" id="651182"/>
    <lineage>
        <taxon>Bacteria</taxon>
        <taxon>Pseudomonadati</taxon>
        <taxon>Thermodesulfobacteriota</taxon>
        <taxon>Desulfobacteria</taxon>
        <taxon>Desulfobacterales</taxon>
        <taxon>Desulfobacteraceae</taxon>
        <taxon>Desulfobacula</taxon>
    </lineage>
</organism>
<keyword evidence="7 9" id="KW-1133">Transmembrane helix</keyword>
<evidence type="ECO:0000256" key="5">
    <source>
        <dbReference type="ARBA" id="ARBA00022573"/>
    </source>
</evidence>
<evidence type="ECO:0000256" key="9">
    <source>
        <dbReference type="HAMAP-Rule" id="MF_00024"/>
    </source>
</evidence>
<evidence type="ECO:0000256" key="8">
    <source>
        <dbReference type="ARBA" id="ARBA00023136"/>
    </source>
</evidence>
<name>K0NND3_DESTT</name>
<reference evidence="10 11" key="1">
    <citation type="journal article" date="2013" name="Environ. Microbiol.">
        <title>Complete genome, catabolic sub-proteomes and key-metabolites of Desulfobacula toluolica Tol2, a marine, aromatic compound-degrading, sulfate-reducing bacterium.</title>
        <authorList>
            <person name="Wohlbrand L."/>
            <person name="Jacob J.H."/>
            <person name="Kube M."/>
            <person name="Mussmann M."/>
            <person name="Jarling R."/>
            <person name="Beck A."/>
            <person name="Amann R."/>
            <person name="Wilkes H."/>
            <person name="Reinhardt R."/>
            <person name="Rabus R."/>
        </authorList>
    </citation>
    <scope>NUCLEOTIDE SEQUENCE [LARGE SCALE GENOMIC DNA]</scope>
    <source>
        <strain evidence="11">DSM 7467 / Tol2</strain>
    </source>
</reference>
<dbReference type="GO" id="GO:0005886">
    <property type="term" value="C:plasma membrane"/>
    <property type="evidence" value="ECO:0007669"/>
    <property type="project" value="UniProtKB-SubCell"/>
</dbReference>
<dbReference type="InterPro" id="IPR004485">
    <property type="entry name" value="Cobalamin_biosynth_CobD/CbiB"/>
</dbReference>
<dbReference type="PANTHER" id="PTHR34308">
    <property type="entry name" value="COBALAMIN BIOSYNTHESIS PROTEIN CBIB"/>
    <property type="match status" value="1"/>
</dbReference>
<evidence type="ECO:0000256" key="2">
    <source>
        <dbReference type="ARBA" id="ARBA00004953"/>
    </source>
</evidence>
<sequence>MIEIHWYIIPAAFILDFILGDPDILPHPIIYMGKAINFFESRFRKWFKHLLVSGLFFSCFLIFSTWLIAFIIIKLSMAVHPVFGDLVQVILLFFCFSSKSLEKAASGVFFALKENNIEKARKKVSMIVGRQTKDLDQKAITRASVETVAENFVDGFLSPLFFAMIGGVPWALAYKMVNTLDSMVGYKNDTYLLFGRASARIDDVANFIPARLSVLVIALSAGLLSFKKGILALKTGFVQGSRHKSPNAGYPEAAFSGALEIRLGGPNMYHGAMVEKPFIGKDFKDPEKEKIKQACDLMMLSSLTAILVSVVFFFVV</sequence>
<protein>
    <recommendedName>
        <fullName evidence="9">Cobalamin biosynthesis protein CobD</fullName>
    </recommendedName>
</protein>
<gene>
    <name evidence="10" type="primary">cbiB</name>
    <name evidence="9" type="synonym">cobD</name>
    <name evidence="10" type="ordered locus">TOL2_C39900</name>
</gene>
<dbReference type="Proteomes" id="UP000007347">
    <property type="component" value="Chromosome"/>
</dbReference>
<evidence type="ECO:0000256" key="4">
    <source>
        <dbReference type="ARBA" id="ARBA00022475"/>
    </source>
</evidence>
<evidence type="ECO:0000256" key="1">
    <source>
        <dbReference type="ARBA" id="ARBA00004651"/>
    </source>
</evidence>
<feature type="transmembrane region" description="Helical" evidence="9">
    <location>
        <begin position="297"/>
        <end position="315"/>
    </location>
</feature>
<evidence type="ECO:0000313" key="11">
    <source>
        <dbReference type="Proteomes" id="UP000007347"/>
    </source>
</evidence>
<dbReference type="GO" id="GO:0048472">
    <property type="term" value="F:threonine-phosphate decarboxylase activity"/>
    <property type="evidence" value="ECO:0007669"/>
    <property type="project" value="InterPro"/>
</dbReference>
<accession>K0NND3</accession>
<evidence type="ECO:0000313" key="10">
    <source>
        <dbReference type="EMBL" id="CCK82145.1"/>
    </source>
</evidence>
<dbReference type="GO" id="GO:0015420">
    <property type="term" value="F:ABC-type vitamin B12 transporter activity"/>
    <property type="evidence" value="ECO:0007669"/>
    <property type="project" value="UniProtKB-UniRule"/>
</dbReference>
<dbReference type="PATRIC" id="fig|651182.5.peg.4696"/>
<dbReference type="STRING" id="651182.TOL2_C39900"/>
<comment type="similarity">
    <text evidence="3 9">Belongs to the CobD/CbiB family.</text>
</comment>
<dbReference type="RefSeq" id="WP_014959325.1">
    <property type="nucleotide sequence ID" value="NC_018645.1"/>
</dbReference>
<dbReference type="NCBIfam" id="TIGR00380">
    <property type="entry name" value="cobal_cbiB"/>
    <property type="match status" value="1"/>
</dbReference>
<keyword evidence="6 9" id="KW-0812">Transmembrane</keyword>
<dbReference type="AlphaFoldDB" id="K0NND3"/>
<evidence type="ECO:0000256" key="3">
    <source>
        <dbReference type="ARBA" id="ARBA00006263"/>
    </source>
</evidence>
<keyword evidence="11" id="KW-1185">Reference proteome</keyword>
<keyword evidence="4 9" id="KW-1003">Cell membrane</keyword>
<evidence type="ECO:0000256" key="6">
    <source>
        <dbReference type="ARBA" id="ARBA00022692"/>
    </source>
</evidence>
<feature type="transmembrane region" description="Helical" evidence="9">
    <location>
        <begin position="208"/>
        <end position="226"/>
    </location>
</feature>
<dbReference type="EMBL" id="FO203503">
    <property type="protein sequence ID" value="CCK82145.1"/>
    <property type="molecule type" value="Genomic_DNA"/>
</dbReference>
<dbReference type="HAMAP" id="MF_00024">
    <property type="entry name" value="CobD_CbiB"/>
    <property type="match status" value="1"/>
</dbReference>
<dbReference type="PANTHER" id="PTHR34308:SF1">
    <property type="entry name" value="COBALAMIN BIOSYNTHESIS PROTEIN CBIB"/>
    <property type="match status" value="1"/>
</dbReference>
<dbReference type="HOGENOM" id="CLU_054212_0_0_7"/>
<comment type="pathway">
    <text evidence="2 9">Cofactor biosynthesis; adenosylcobalamin biosynthesis.</text>
</comment>
<dbReference type="OrthoDB" id="9811967at2"/>
<evidence type="ECO:0000256" key="7">
    <source>
        <dbReference type="ARBA" id="ARBA00022989"/>
    </source>
</evidence>
<dbReference type="UniPathway" id="UPA00148"/>
<dbReference type="Pfam" id="PF03186">
    <property type="entry name" value="CobD_Cbib"/>
    <property type="match status" value="1"/>
</dbReference>
<dbReference type="GO" id="GO:0009236">
    <property type="term" value="P:cobalamin biosynthetic process"/>
    <property type="evidence" value="ECO:0007669"/>
    <property type="project" value="UniProtKB-UniRule"/>
</dbReference>